<evidence type="ECO:0000256" key="1">
    <source>
        <dbReference type="ARBA" id="ARBA00022553"/>
    </source>
</evidence>
<dbReference type="AlphaFoldDB" id="A0A9U8DXN9"/>
<dbReference type="GO" id="GO:1990404">
    <property type="term" value="F:NAD+-protein mono-ADP-ribosyltransferase activity"/>
    <property type="evidence" value="ECO:0007669"/>
    <property type="project" value="TreeGrafter"/>
</dbReference>
<evidence type="ECO:0000256" key="4">
    <source>
        <dbReference type="ARBA" id="ARBA00022771"/>
    </source>
</evidence>
<evidence type="ECO:0000256" key="2">
    <source>
        <dbReference type="ARBA" id="ARBA00022723"/>
    </source>
</evidence>
<evidence type="ECO:0000313" key="8">
    <source>
        <dbReference type="RefSeq" id="XP_013064561.2"/>
    </source>
</evidence>
<dbReference type="PANTHER" id="PTHR45740">
    <property type="entry name" value="POLY [ADP-RIBOSE] POLYMERASE"/>
    <property type="match status" value="1"/>
</dbReference>
<keyword evidence="4" id="KW-0863">Zinc-finger</keyword>
<name>A0A9U8DXN9_BIOGL</name>
<dbReference type="PANTHER" id="PTHR45740:SF2">
    <property type="entry name" value="POLY [ADP-RIBOSE] POLYMERASE"/>
    <property type="match status" value="1"/>
</dbReference>
<dbReference type="GeneID" id="106053541"/>
<dbReference type="GO" id="GO:0005634">
    <property type="term" value="C:nucleus"/>
    <property type="evidence" value="ECO:0007669"/>
    <property type="project" value="TreeGrafter"/>
</dbReference>
<accession>A0A9U8DXN9</accession>
<feature type="domain" description="PARP12-like CCCH zinc finger tandem" evidence="6">
    <location>
        <begin position="116"/>
        <end position="160"/>
    </location>
</feature>
<dbReference type="InterPro" id="IPR051712">
    <property type="entry name" value="ARTD-AVP"/>
</dbReference>
<dbReference type="OMA" id="NEACHFG"/>
<evidence type="ECO:0000313" key="7">
    <source>
        <dbReference type="Proteomes" id="UP001165740"/>
    </source>
</evidence>
<dbReference type="RefSeq" id="XP_013064561.2">
    <property type="nucleotide sequence ID" value="XM_013209107.2"/>
</dbReference>
<evidence type="ECO:0000256" key="5">
    <source>
        <dbReference type="ARBA" id="ARBA00022833"/>
    </source>
</evidence>
<keyword evidence="5" id="KW-0862">Zinc</keyword>
<gene>
    <name evidence="8" type="primary">LOC106053541</name>
</gene>
<dbReference type="OrthoDB" id="6162592at2759"/>
<dbReference type="GO" id="GO:0008270">
    <property type="term" value="F:zinc ion binding"/>
    <property type="evidence" value="ECO:0007669"/>
    <property type="project" value="UniProtKB-KW"/>
</dbReference>
<organism evidence="7 8">
    <name type="scientific">Biomphalaria glabrata</name>
    <name type="common">Bloodfluke planorb</name>
    <name type="synonym">Freshwater snail</name>
    <dbReference type="NCBI Taxonomy" id="6526"/>
    <lineage>
        <taxon>Eukaryota</taxon>
        <taxon>Metazoa</taxon>
        <taxon>Spiralia</taxon>
        <taxon>Lophotrochozoa</taxon>
        <taxon>Mollusca</taxon>
        <taxon>Gastropoda</taxon>
        <taxon>Heterobranchia</taxon>
        <taxon>Euthyneura</taxon>
        <taxon>Panpulmonata</taxon>
        <taxon>Hygrophila</taxon>
        <taxon>Lymnaeoidea</taxon>
        <taxon>Planorbidae</taxon>
        <taxon>Biomphalaria</taxon>
    </lineage>
</organism>
<dbReference type="Proteomes" id="UP001165740">
    <property type="component" value="Chromosome 13"/>
</dbReference>
<dbReference type="Pfam" id="PF25261">
    <property type="entry name" value="zf-CCCH_PARP12"/>
    <property type="match status" value="1"/>
</dbReference>
<protein>
    <submittedName>
        <fullName evidence="8">Uncharacterized protein LOC106053541</fullName>
    </submittedName>
</protein>
<dbReference type="GO" id="GO:0003950">
    <property type="term" value="F:NAD+ poly-ADP-ribosyltransferase activity"/>
    <property type="evidence" value="ECO:0007669"/>
    <property type="project" value="TreeGrafter"/>
</dbReference>
<keyword evidence="1" id="KW-0597">Phosphoprotein</keyword>
<keyword evidence="3" id="KW-0677">Repeat</keyword>
<proteinExistence type="predicted"/>
<evidence type="ECO:0000259" key="6">
    <source>
        <dbReference type="Pfam" id="PF25261"/>
    </source>
</evidence>
<dbReference type="InterPro" id="IPR057602">
    <property type="entry name" value="Zfn-CCCH_PARP12"/>
</dbReference>
<keyword evidence="2" id="KW-0479">Metal-binding</keyword>
<dbReference type="KEGG" id="bgt:106053541"/>
<reference evidence="8" key="1">
    <citation type="submission" date="2025-08" db="UniProtKB">
        <authorList>
            <consortium name="RefSeq"/>
        </authorList>
    </citation>
    <scope>IDENTIFICATION</scope>
</reference>
<keyword evidence="7" id="KW-1185">Reference proteome</keyword>
<evidence type="ECO:0000256" key="3">
    <source>
        <dbReference type="ARBA" id="ARBA00022737"/>
    </source>
</evidence>
<sequence length="378" mass="43893">MAYRGPSEHFRPGSHFLDDFNSERNNHAHLPTTIASKLVKIINSYEHGEVVFSQLFSKHFRRNQQDDIWRVLNDEDSNFTIENRSSPYGFLGNEVIRVHTKLALCAFHCRQGRDGRNKKCDGQCGALHLCRTFLLKSNEACHFGRKGKCMFGHDFFSQHNLHLLRENNLDGLNERELRALFQLPLSRCKTTTPQVCKYYNNDRQKCTNRHCTSLHICSQFILQEQHKNCKKNHSFQDDQVRKTLDLFEIGGKDWRKNEVFEIISRFNGLEQSADGNQEMYSDYSDNESNYSERSSFSNYSGSRQIIRHLDHERSQSTCDGCKSLKQEMHALKLEMTQKVMSLERDFSLLKSEVQSVKVNKSAQETSAKKCPISGITFN</sequence>